<name>A0A6A6KFK7_HEVBR</name>
<dbReference type="GO" id="GO:0012505">
    <property type="term" value="C:endomembrane system"/>
    <property type="evidence" value="ECO:0007669"/>
    <property type="project" value="TreeGrafter"/>
</dbReference>
<dbReference type="GO" id="GO:0006885">
    <property type="term" value="P:regulation of pH"/>
    <property type="evidence" value="ECO:0007669"/>
    <property type="project" value="TreeGrafter"/>
</dbReference>
<dbReference type="PANTHER" id="PTHR32468:SF17">
    <property type="entry name" value="CATION_H(+) ANTIPORTER 4"/>
    <property type="match status" value="1"/>
</dbReference>
<evidence type="ECO:0000256" key="1">
    <source>
        <dbReference type="ARBA" id="ARBA00022448"/>
    </source>
</evidence>
<reference evidence="5 6" key="1">
    <citation type="journal article" date="2020" name="Mol. Plant">
        <title>The Chromosome-Based Rubber Tree Genome Provides New Insights into Spurge Genome Evolution and Rubber Biosynthesis.</title>
        <authorList>
            <person name="Liu J."/>
            <person name="Shi C."/>
            <person name="Shi C.C."/>
            <person name="Li W."/>
            <person name="Zhang Q.J."/>
            <person name="Zhang Y."/>
            <person name="Li K."/>
            <person name="Lu H.F."/>
            <person name="Shi C."/>
            <person name="Zhu S.T."/>
            <person name="Xiao Z.Y."/>
            <person name="Nan H."/>
            <person name="Yue Y."/>
            <person name="Zhu X.G."/>
            <person name="Wu Y."/>
            <person name="Hong X.N."/>
            <person name="Fan G.Y."/>
            <person name="Tong Y."/>
            <person name="Zhang D."/>
            <person name="Mao C.L."/>
            <person name="Liu Y.L."/>
            <person name="Hao S.J."/>
            <person name="Liu W.Q."/>
            <person name="Lv M.Q."/>
            <person name="Zhang H.B."/>
            <person name="Liu Y."/>
            <person name="Hu-Tang G.R."/>
            <person name="Wang J.P."/>
            <person name="Wang J.H."/>
            <person name="Sun Y.H."/>
            <person name="Ni S.B."/>
            <person name="Chen W.B."/>
            <person name="Zhang X.C."/>
            <person name="Jiao Y.N."/>
            <person name="Eichler E.E."/>
            <person name="Li G.H."/>
            <person name="Liu X."/>
            <person name="Gao L.Z."/>
        </authorList>
    </citation>
    <scope>NUCLEOTIDE SEQUENCE [LARGE SCALE GENOMIC DNA]</scope>
    <source>
        <strain evidence="6">cv. GT1</strain>
        <tissue evidence="5">Leaf</tissue>
    </source>
</reference>
<comment type="caution">
    <text evidence="5">The sequence shown here is derived from an EMBL/GenBank/DDBJ whole genome shotgun (WGS) entry which is preliminary data.</text>
</comment>
<keyword evidence="1" id="KW-0813">Transport</keyword>
<dbReference type="Proteomes" id="UP000467840">
    <property type="component" value="Chromosome 3"/>
</dbReference>
<dbReference type="PANTHER" id="PTHR32468">
    <property type="entry name" value="CATION/H + ANTIPORTER"/>
    <property type="match status" value="1"/>
</dbReference>
<evidence type="ECO:0000256" key="3">
    <source>
        <dbReference type="ARBA" id="ARBA00022958"/>
    </source>
</evidence>
<evidence type="ECO:0000313" key="5">
    <source>
        <dbReference type="EMBL" id="KAF2286936.1"/>
    </source>
</evidence>
<proteinExistence type="predicted"/>
<dbReference type="AlphaFoldDB" id="A0A6A6KFK7"/>
<keyword evidence="4" id="KW-0406">Ion transport</keyword>
<accession>A0A6A6KFK7</accession>
<evidence type="ECO:0000256" key="4">
    <source>
        <dbReference type="ARBA" id="ARBA00023065"/>
    </source>
</evidence>
<keyword evidence="3" id="KW-0630">Potassium</keyword>
<dbReference type="EMBL" id="JAAGAX010000017">
    <property type="protein sequence ID" value="KAF2286936.1"/>
    <property type="molecule type" value="Genomic_DNA"/>
</dbReference>
<evidence type="ECO:0000313" key="6">
    <source>
        <dbReference type="Proteomes" id="UP000467840"/>
    </source>
</evidence>
<dbReference type="InterPro" id="IPR050794">
    <property type="entry name" value="CPA2_transporter"/>
</dbReference>
<protein>
    <submittedName>
        <fullName evidence="5">Uncharacterized protein</fullName>
    </submittedName>
</protein>
<keyword evidence="6" id="KW-1185">Reference proteome</keyword>
<dbReference type="GO" id="GO:0098662">
    <property type="term" value="P:inorganic cation transmembrane transport"/>
    <property type="evidence" value="ECO:0007669"/>
    <property type="project" value="TreeGrafter"/>
</dbReference>
<dbReference type="GO" id="GO:0006813">
    <property type="term" value="P:potassium ion transport"/>
    <property type="evidence" value="ECO:0007669"/>
    <property type="project" value="UniProtKB-KW"/>
</dbReference>
<evidence type="ECO:0000256" key="2">
    <source>
        <dbReference type="ARBA" id="ARBA00022538"/>
    </source>
</evidence>
<organism evidence="5 6">
    <name type="scientific">Hevea brasiliensis</name>
    <name type="common">Para rubber tree</name>
    <name type="synonym">Siphonia brasiliensis</name>
    <dbReference type="NCBI Taxonomy" id="3981"/>
    <lineage>
        <taxon>Eukaryota</taxon>
        <taxon>Viridiplantae</taxon>
        <taxon>Streptophyta</taxon>
        <taxon>Embryophyta</taxon>
        <taxon>Tracheophyta</taxon>
        <taxon>Spermatophyta</taxon>
        <taxon>Magnoliopsida</taxon>
        <taxon>eudicotyledons</taxon>
        <taxon>Gunneridae</taxon>
        <taxon>Pentapetalae</taxon>
        <taxon>rosids</taxon>
        <taxon>fabids</taxon>
        <taxon>Malpighiales</taxon>
        <taxon>Euphorbiaceae</taxon>
        <taxon>Crotonoideae</taxon>
        <taxon>Micrandreae</taxon>
        <taxon>Hevea</taxon>
    </lineage>
</organism>
<sequence length="147" mass="16574">MAKNSKHINLTVLRLISNNDNGELDWDKMLDSEALKDVKPNDNVHKRVRYIEEEVQDEGHTASLIRSMKNEGDLSIVERLHGINSSQTSGLNEWSEFPALGDLLASREMNYKNSVLVVQQQFPSINSSAFVNIPINVVARKQSDDDP</sequence>
<gene>
    <name evidence="5" type="ORF">GH714_035781</name>
</gene>
<keyword evidence="2" id="KW-0633">Potassium transport</keyword>